<keyword evidence="6 9" id="KW-0333">Golgi apparatus</keyword>
<dbReference type="GO" id="GO:0016051">
    <property type="term" value="P:carbohydrate biosynthetic process"/>
    <property type="evidence" value="ECO:0007669"/>
    <property type="project" value="InterPro"/>
</dbReference>
<reference evidence="10" key="1">
    <citation type="submission" date="2020-07" db="EMBL/GenBank/DDBJ databases">
        <title>The High-quality genome of the commercially important snow crab, Chionoecetes opilio.</title>
        <authorList>
            <person name="Jeong J.-H."/>
            <person name="Ryu S."/>
        </authorList>
    </citation>
    <scope>NUCLEOTIDE SEQUENCE</scope>
    <source>
        <strain evidence="10">MADBK_172401_WGS</strain>
        <tissue evidence="10">Digestive gland</tissue>
    </source>
</reference>
<dbReference type="EMBL" id="JACEEZ010002646">
    <property type="protein sequence ID" value="KAG0728104.1"/>
    <property type="molecule type" value="Genomic_DNA"/>
</dbReference>
<accession>A0A8J5D0E7</accession>
<dbReference type="InterPro" id="IPR018011">
    <property type="entry name" value="Carb_sulfotrans_8-10"/>
</dbReference>
<dbReference type="Proteomes" id="UP000770661">
    <property type="component" value="Unassembled WGS sequence"/>
</dbReference>
<dbReference type="PANTHER" id="PTHR12137:SF54">
    <property type="entry name" value="CARBOHYDRATE SULFOTRANSFERASE"/>
    <property type="match status" value="1"/>
</dbReference>
<keyword evidence="8 9" id="KW-0325">Glycoprotein</keyword>
<comment type="caution">
    <text evidence="10">The sequence shown here is derived from an EMBL/GenBank/DDBJ whole genome shotgun (WGS) entry which is preliminary data.</text>
</comment>
<dbReference type="PANTHER" id="PTHR12137">
    <property type="entry name" value="CARBOHYDRATE SULFOTRANSFERASE"/>
    <property type="match status" value="1"/>
</dbReference>
<keyword evidence="5" id="KW-1133">Transmembrane helix</keyword>
<evidence type="ECO:0000256" key="5">
    <source>
        <dbReference type="ARBA" id="ARBA00022989"/>
    </source>
</evidence>
<comment type="subcellular location">
    <subcellularLocation>
        <location evidence="1 9">Golgi apparatus membrane</location>
        <topology evidence="1 9">Single-pass type II membrane protein</topology>
    </subcellularLocation>
</comment>
<organism evidence="10 11">
    <name type="scientific">Chionoecetes opilio</name>
    <name type="common">Atlantic snow crab</name>
    <name type="synonym">Cancer opilio</name>
    <dbReference type="NCBI Taxonomy" id="41210"/>
    <lineage>
        <taxon>Eukaryota</taxon>
        <taxon>Metazoa</taxon>
        <taxon>Ecdysozoa</taxon>
        <taxon>Arthropoda</taxon>
        <taxon>Crustacea</taxon>
        <taxon>Multicrustacea</taxon>
        <taxon>Malacostraca</taxon>
        <taxon>Eumalacostraca</taxon>
        <taxon>Eucarida</taxon>
        <taxon>Decapoda</taxon>
        <taxon>Pleocyemata</taxon>
        <taxon>Brachyura</taxon>
        <taxon>Eubrachyura</taxon>
        <taxon>Majoidea</taxon>
        <taxon>Majidae</taxon>
        <taxon>Chionoecetes</taxon>
    </lineage>
</organism>
<keyword evidence="4" id="KW-0812">Transmembrane</keyword>
<gene>
    <name evidence="10" type="ORF">GWK47_033199</name>
</gene>
<keyword evidence="11" id="KW-1185">Reference proteome</keyword>
<evidence type="ECO:0000313" key="11">
    <source>
        <dbReference type="Proteomes" id="UP000770661"/>
    </source>
</evidence>
<keyword evidence="3 9" id="KW-0808">Transferase</keyword>
<dbReference type="EC" id="2.8.2.-" evidence="9"/>
<evidence type="ECO:0000256" key="8">
    <source>
        <dbReference type="ARBA" id="ARBA00023180"/>
    </source>
</evidence>
<evidence type="ECO:0000256" key="2">
    <source>
        <dbReference type="ARBA" id="ARBA00006339"/>
    </source>
</evidence>
<proteinExistence type="inferred from homology"/>
<evidence type="ECO:0000256" key="4">
    <source>
        <dbReference type="ARBA" id="ARBA00022692"/>
    </source>
</evidence>
<sequence length="241" mass="27930">MSASFTTGKQWRDNVKCWTPFWAQCDVCSMDYNVIMKLETMTDDEMFLITLSNMKKLKKVRLLTLRLCRRTWCDCDSATLFLAPQCDLRLCDFAAGPGATATLRLYFWPPNSTVTVRAVRPVRRRLTHEHPPRLKAEQLLTTESAAEREWRHLKNNVTSTQAAPDFYQKLTTRQMRDLHQRYKLDFELFGYTLDAYLPLAKDAPNRPHSPDLTSLSNRSNYLLSLDLTTISDRANYLPVPS</sequence>
<evidence type="ECO:0000256" key="1">
    <source>
        <dbReference type="ARBA" id="ARBA00004323"/>
    </source>
</evidence>
<evidence type="ECO:0000256" key="7">
    <source>
        <dbReference type="ARBA" id="ARBA00023136"/>
    </source>
</evidence>
<dbReference type="OrthoDB" id="2019940at2759"/>
<evidence type="ECO:0000256" key="3">
    <source>
        <dbReference type="ARBA" id="ARBA00022679"/>
    </source>
</evidence>
<dbReference type="GO" id="GO:0008146">
    <property type="term" value="F:sulfotransferase activity"/>
    <property type="evidence" value="ECO:0007669"/>
    <property type="project" value="InterPro"/>
</dbReference>
<keyword evidence="9" id="KW-0735">Signal-anchor</keyword>
<protein>
    <recommendedName>
        <fullName evidence="9">Carbohydrate sulfotransferase</fullName>
        <ecNumber evidence="9">2.8.2.-</ecNumber>
    </recommendedName>
</protein>
<evidence type="ECO:0000256" key="9">
    <source>
        <dbReference type="RuleBase" id="RU364020"/>
    </source>
</evidence>
<dbReference type="GO" id="GO:0000139">
    <property type="term" value="C:Golgi membrane"/>
    <property type="evidence" value="ECO:0007669"/>
    <property type="project" value="UniProtKB-SubCell"/>
</dbReference>
<keyword evidence="9" id="KW-0119">Carbohydrate metabolism</keyword>
<keyword evidence="7" id="KW-0472">Membrane</keyword>
<evidence type="ECO:0000256" key="6">
    <source>
        <dbReference type="ARBA" id="ARBA00023034"/>
    </source>
</evidence>
<name>A0A8J5D0E7_CHIOP</name>
<evidence type="ECO:0000313" key="10">
    <source>
        <dbReference type="EMBL" id="KAG0728104.1"/>
    </source>
</evidence>
<dbReference type="Pfam" id="PF03567">
    <property type="entry name" value="Sulfotransfer_2"/>
    <property type="match status" value="1"/>
</dbReference>
<comment type="similarity">
    <text evidence="2 9">Belongs to the sulfotransferase 2 family.</text>
</comment>
<dbReference type="InterPro" id="IPR005331">
    <property type="entry name" value="Sulfotransferase"/>
</dbReference>
<dbReference type="AlphaFoldDB" id="A0A8J5D0E7"/>